<accession>A0A0G0J063</accession>
<organism evidence="1 2">
    <name type="scientific">Candidatus Woesebacteria bacterium GW2011_GWC1_38_13</name>
    <dbReference type="NCBI Taxonomy" id="1618583"/>
    <lineage>
        <taxon>Bacteria</taxon>
        <taxon>Candidatus Woeseibacteriota</taxon>
    </lineage>
</organism>
<comment type="caution">
    <text evidence="1">The sequence shown here is derived from an EMBL/GenBank/DDBJ whole genome shotgun (WGS) entry which is preliminary data.</text>
</comment>
<dbReference type="EMBL" id="LBUE01000003">
    <property type="protein sequence ID" value="KKQ56730.1"/>
    <property type="molecule type" value="Genomic_DNA"/>
</dbReference>
<dbReference type="AlphaFoldDB" id="A0A0G0J063"/>
<dbReference type="STRING" id="1618583.US75_C0003G0017"/>
<protein>
    <submittedName>
        <fullName evidence="1">Uncharacterized protein</fullName>
    </submittedName>
</protein>
<evidence type="ECO:0000313" key="2">
    <source>
        <dbReference type="Proteomes" id="UP000034096"/>
    </source>
</evidence>
<proteinExistence type="predicted"/>
<dbReference type="Proteomes" id="UP000034096">
    <property type="component" value="Unassembled WGS sequence"/>
</dbReference>
<name>A0A0G0J063_9BACT</name>
<sequence length="84" mass="10059">MLTKTDLIQIKDIVQGETKKVVQAETRKIVQEENQLLENKLGKRIDRLERKMDYAIIFLDRDYLKLLNRVERIEEHLNLDPIII</sequence>
<evidence type="ECO:0000313" key="1">
    <source>
        <dbReference type="EMBL" id="KKQ56730.1"/>
    </source>
</evidence>
<gene>
    <name evidence="1" type="ORF">US75_C0003G0017</name>
</gene>
<reference evidence="1 2" key="1">
    <citation type="journal article" date="2015" name="Nature">
        <title>rRNA introns, odd ribosomes, and small enigmatic genomes across a large radiation of phyla.</title>
        <authorList>
            <person name="Brown C.T."/>
            <person name="Hug L.A."/>
            <person name="Thomas B.C."/>
            <person name="Sharon I."/>
            <person name="Castelle C.J."/>
            <person name="Singh A."/>
            <person name="Wilkins M.J."/>
            <person name="Williams K.H."/>
            <person name="Banfield J.F."/>
        </authorList>
    </citation>
    <scope>NUCLEOTIDE SEQUENCE [LARGE SCALE GENOMIC DNA]</scope>
</reference>